<dbReference type="AlphaFoldDB" id="A0A4P7VRF5"/>
<dbReference type="RefSeq" id="WP_123400133.1">
    <property type="nucleotide sequence ID" value="NZ_CP039393.1"/>
</dbReference>
<name>A0A4P7VRF5_9BACT</name>
<protein>
    <submittedName>
        <fullName evidence="1">Mobilization protein</fullName>
    </submittedName>
</protein>
<gene>
    <name evidence="1" type="ORF">E7746_14090</name>
</gene>
<accession>A0A4P7VRF5</accession>
<dbReference type="InterPro" id="IPR027417">
    <property type="entry name" value="P-loop_NTPase"/>
</dbReference>
<dbReference type="EMBL" id="CP039393">
    <property type="protein sequence ID" value="QCD36926.1"/>
    <property type="molecule type" value="Genomic_DNA"/>
</dbReference>
<dbReference type="KEGG" id="mgod:E7746_14090"/>
<proteinExistence type="predicted"/>
<keyword evidence="2" id="KW-1185">Reference proteome</keyword>
<sequence length="353" mass="39716">MKPVTTQQPQPPTPAEMWENSLLQITDNCKADTEVLYCNGAVIGTLGNFSASTGKAKSRKTFNVTALTAAALKNGEVMAYIGELPENKRTILYIDTEQSPYHCQRVIWRILRLAGLPVDSHPKNFKFASLRPYSPEQRLAMIEYAISTTPGIGLVIIDGIRDLMYDINNATEATNVITRLMSWTDRYQIHIHTVLHQNKADDNVRGHIGTELNNKAETVLQIAKSIDDNSISEVTAPLIRSIDMEPMAFSVDDEGLPKQEHDHEFGKKTVKRGFNYGELSDAQHRQALEATFANGDIKGYKAVIAALTDGYASIGYKRSYSIISRLKRFLTNKRMIEIDEATKAYRFNPQYYY</sequence>
<reference evidence="1 2" key="1">
    <citation type="submission" date="2019-02" db="EMBL/GenBank/DDBJ databases">
        <title>Isolation and identification of novel species under the genus Muribaculum.</title>
        <authorList>
            <person name="Miyake S."/>
            <person name="Ding Y."/>
            <person name="Low A."/>
            <person name="Soh M."/>
            <person name="Seedorf H."/>
        </authorList>
    </citation>
    <scope>NUCLEOTIDE SEQUENCE [LARGE SCALE GENOMIC DNA]</scope>
    <source>
        <strain evidence="1 2">TLL-A4</strain>
    </source>
</reference>
<dbReference type="Gene3D" id="3.40.50.300">
    <property type="entry name" value="P-loop containing nucleotide triphosphate hydrolases"/>
    <property type="match status" value="1"/>
</dbReference>
<evidence type="ECO:0000313" key="1">
    <source>
        <dbReference type="EMBL" id="QCD36926.1"/>
    </source>
</evidence>
<dbReference type="Proteomes" id="UP000297031">
    <property type="component" value="Chromosome"/>
</dbReference>
<dbReference type="Pfam" id="PF13481">
    <property type="entry name" value="AAA_25"/>
    <property type="match status" value="1"/>
</dbReference>
<dbReference type="GeneID" id="82150054"/>
<evidence type="ECO:0000313" key="2">
    <source>
        <dbReference type="Proteomes" id="UP000297031"/>
    </source>
</evidence>
<dbReference type="SUPFAM" id="SSF52540">
    <property type="entry name" value="P-loop containing nucleoside triphosphate hydrolases"/>
    <property type="match status" value="1"/>
</dbReference>
<organism evidence="1 2">
    <name type="scientific">Muribaculum gordoncarteri</name>
    <dbReference type="NCBI Taxonomy" id="2530390"/>
    <lineage>
        <taxon>Bacteria</taxon>
        <taxon>Pseudomonadati</taxon>
        <taxon>Bacteroidota</taxon>
        <taxon>Bacteroidia</taxon>
        <taxon>Bacteroidales</taxon>
        <taxon>Muribaculaceae</taxon>
        <taxon>Muribaculum</taxon>
    </lineage>
</organism>
<dbReference type="OrthoDB" id="795326at2"/>